<accession>A0A1F6CXD6</accession>
<protein>
    <recommendedName>
        <fullName evidence="3">Serine protease</fullName>
    </recommendedName>
</protein>
<dbReference type="Proteomes" id="UP000176863">
    <property type="component" value="Unassembled WGS sequence"/>
</dbReference>
<dbReference type="InterPro" id="IPR009003">
    <property type="entry name" value="Peptidase_S1_PA"/>
</dbReference>
<evidence type="ECO:0008006" key="3">
    <source>
        <dbReference type="Google" id="ProtNLM"/>
    </source>
</evidence>
<dbReference type="Gene3D" id="2.40.10.120">
    <property type="match status" value="1"/>
</dbReference>
<sequence length="275" mass="28212">MNMEQLSKSQIVLLTLLVTFVTSIATGIVTVSLMDQAPPVVAQTVNRIIERTIQTVASTTPRGQAATTIVTQEKTIVVKESDLISQAVEKVAPSIVRLYTSDVESPAFLGLGVVLDPSGTIVSDAGALGEAAEGMLQRADGSHVRAFVTSRNADLGVVYLATATTTVDGKPAAWTPIAIAQEHPLLGETVIMLAGKTIARIAGGIVTAVTPGADKVPEVIETDIAPDPILSGSPLINTDGSLVGLSTIVSRASAPSGFISGSILMEDSSKGTGGQ</sequence>
<reference evidence="1 2" key="1">
    <citation type="journal article" date="2016" name="Nat. Commun.">
        <title>Thousands of microbial genomes shed light on interconnected biogeochemical processes in an aquifer system.</title>
        <authorList>
            <person name="Anantharaman K."/>
            <person name="Brown C.T."/>
            <person name="Hug L.A."/>
            <person name="Sharon I."/>
            <person name="Castelle C.J."/>
            <person name="Probst A.J."/>
            <person name="Thomas B.C."/>
            <person name="Singh A."/>
            <person name="Wilkins M.J."/>
            <person name="Karaoz U."/>
            <person name="Brodie E.L."/>
            <person name="Williams K.H."/>
            <person name="Hubbard S.S."/>
            <person name="Banfield J.F."/>
        </authorList>
    </citation>
    <scope>NUCLEOTIDE SEQUENCE [LARGE SCALE GENOMIC DNA]</scope>
</reference>
<dbReference type="SUPFAM" id="SSF50494">
    <property type="entry name" value="Trypsin-like serine proteases"/>
    <property type="match status" value="1"/>
</dbReference>
<gene>
    <name evidence="1" type="ORF">A2851_01340</name>
</gene>
<evidence type="ECO:0000313" key="2">
    <source>
        <dbReference type="Proteomes" id="UP000176863"/>
    </source>
</evidence>
<dbReference type="AlphaFoldDB" id="A0A1F6CXD6"/>
<dbReference type="STRING" id="1798480.A2851_01340"/>
<proteinExistence type="predicted"/>
<dbReference type="Pfam" id="PF13365">
    <property type="entry name" value="Trypsin_2"/>
    <property type="match status" value="1"/>
</dbReference>
<name>A0A1F6CXD6_9BACT</name>
<dbReference type="EMBL" id="MFKT01000008">
    <property type="protein sequence ID" value="OGG53819.1"/>
    <property type="molecule type" value="Genomic_DNA"/>
</dbReference>
<evidence type="ECO:0000313" key="1">
    <source>
        <dbReference type="EMBL" id="OGG53819.1"/>
    </source>
</evidence>
<comment type="caution">
    <text evidence="1">The sequence shown here is derived from an EMBL/GenBank/DDBJ whole genome shotgun (WGS) entry which is preliminary data.</text>
</comment>
<organism evidence="1 2">
    <name type="scientific">Candidatus Kaiserbacteria bacterium RIFCSPHIGHO2_01_FULL_53_29</name>
    <dbReference type="NCBI Taxonomy" id="1798480"/>
    <lineage>
        <taxon>Bacteria</taxon>
        <taxon>Candidatus Kaiseribacteriota</taxon>
    </lineage>
</organism>